<evidence type="ECO:0000313" key="12">
    <source>
        <dbReference type="EMBL" id="REG01952.1"/>
    </source>
</evidence>
<dbReference type="PANTHER" id="PTHR10134">
    <property type="entry name" value="CYTOCHROME B-C1 COMPLEX SUBUNIT RIESKE, MITOCHONDRIAL"/>
    <property type="match status" value="1"/>
</dbReference>
<comment type="cofactor">
    <cofactor evidence="9">
        <name>[2Fe-2S] cluster</name>
        <dbReference type="ChEBI" id="CHEBI:190135"/>
    </cofactor>
</comment>
<reference evidence="12 13" key="1">
    <citation type="submission" date="2018-08" db="EMBL/GenBank/DDBJ databases">
        <title>Sequencing the genomes of 1000 actinobacteria strains.</title>
        <authorList>
            <person name="Klenk H.-P."/>
        </authorList>
    </citation>
    <scope>NUCLEOTIDE SEQUENCE [LARGE SCALE GENOMIC DNA]</scope>
    <source>
        <strain evidence="12 13">DSM 44099</strain>
    </source>
</reference>
<dbReference type="SUPFAM" id="SSF50022">
    <property type="entry name" value="ISP domain"/>
    <property type="match status" value="1"/>
</dbReference>
<keyword evidence="5" id="KW-0408">Iron</keyword>
<protein>
    <recommendedName>
        <fullName evidence="2">Cytochrome bc1 complex Rieske iron-sulfur subunit</fullName>
    </recommendedName>
    <alternativeName>
        <fullName evidence="8">Cytochrome bc1 reductase complex subunit QcrA</fullName>
    </alternativeName>
</protein>
<feature type="region of interest" description="Disordered" evidence="10">
    <location>
        <begin position="34"/>
        <end position="67"/>
    </location>
</feature>
<evidence type="ECO:0000256" key="3">
    <source>
        <dbReference type="ARBA" id="ARBA00022714"/>
    </source>
</evidence>
<dbReference type="CDD" id="cd03467">
    <property type="entry name" value="Rieske"/>
    <property type="match status" value="1"/>
</dbReference>
<dbReference type="PROSITE" id="PS51318">
    <property type="entry name" value="TAT"/>
    <property type="match status" value="1"/>
</dbReference>
<dbReference type="PROSITE" id="PS51296">
    <property type="entry name" value="RIESKE"/>
    <property type="match status" value="1"/>
</dbReference>
<dbReference type="Gene3D" id="2.102.10.10">
    <property type="entry name" value="Rieske [2Fe-2S] iron-sulphur domain"/>
    <property type="match status" value="1"/>
</dbReference>
<name>A0A3D9ZXT6_9ACTN</name>
<dbReference type="GO" id="GO:0051537">
    <property type="term" value="F:2 iron, 2 sulfur cluster binding"/>
    <property type="evidence" value="ECO:0007669"/>
    <property type="project" value="UniProtKB-KW"/>
</dbReference>
<dbReference type="InterPro" id="IPR017941">
    <property type="entry name" value="Rieske_2Fe-2S"/>
</dbReference>
<keyword evidence="4" id="KW-0479">Metal-binding</keyword>
<dbReference type="Proteomes" id="UP000256913">
    <property type="component" value="Unassembled WGS sequence"/>
</dbReference>
<dbReference type="EMBL" id="QUMQ01000001">
    <property type="protein sequence ID" value="REG01952.1"/>
    <property type="molecule type" value="Genomic_DNA"/>
</dbReference>
<evidence type="ECO:0000256" key="4">
    <source>
        <dbReference type="ARBA" id="ARBA00022723"/>
    </source>
</evidence>
<keyword evidence="13" id="KW-1185">Reference proteome</keyword>
<keyword evidence="6" id="KW-0411">Iron-sulfur</keyword>
<comment type="function">
    <text evidence="1">Iron-sulfur subunit of the cytochrome bc1 complex, an essential component of the respiratory electron transport chain required for ATP synthesis. The bc1 complex catalyzes the oxidation of menaquinol and the reduction of cytochrome c in the respiratory chain. The bc1 complex operates through a Q-cycle mechanism that couples electron transfer to generation of the proton gradient that drives ATP synthesis.</text>
</comment>
<dbReference type="InterPro" id="IPR014349">
    <property type="entry name" value="Rieske_Fe-S_prot"/>
</dbReference>
<accession>A0A3D9ZXT6</accession>
<dbReference type="RefSeq" id="WP_116074560.1">
    <property type="nucleotide sequence ID" value="NZ_BONB01000028.1"/>
</dbReference>
<proteinExistence type="predicted"/>
<dbReference type="PROSITE" id="PS51257">
    <property type="entry name" value="PROKAR_LIPOPROTEIN"/>
    <property type="match status" value="1"/>
</dbReference>
<dbReference type="Pfam" id="PF00355">
    <property type="entry name" value="Rieske"/>
    <property type="match status" value="1"/>
</dbReference>
<dbReference type="GO" id="GO:0016020">
    <property type="term" value="C:membrane"/>
    <property type="evidence" value="ECO:0007669"/>
    <property type="project" value="InterPro"/>
</dbReference>
<evidence type="ECO:0000313" key="13">
    <source>
        <dbReference type="Proteomes" id="UP000256913"/>
    </source>
</evidence>
<evidence type="ECO:0000256" key="7">
    <source>
        <dbReference type="ARBA" id="ARBA00023157"/>
    </source>
</evidence>
<dbReference type="AlphaFoldDB" id="A0A3D9ZXT6"/>
<keyword evidence="3" id="KW-0001">2Fe-2S</keyword>
<comment type="caution">
    <text evidence="12">The sequence shown here is derived from an EMBL/GenBank/DDBJ whole genome shotgun (WGS) entry which is preliminary data.</text>
</comment>
<dbReference type="InterPro" id="IPR006311">
    <property type="entry name" value="TAT_signal"/>
</dbReference>
<dbReference type="InterPro" id="IPR005805">
    <property type="entry name" value="Rieske_Fe-S_prot_C"/>
</dbReference>
<dbReference type="InterPro" id="IPR036922">
    <property type="entry name" value="Rieske_2Fe-2S_sf"/>
</dbReference>
<dbReference type="OrthoDB" id="25106at2"/>
<evidence type="ECO:0000256" key="9">
    <source>
        <dbReference type="ARBA" id="ARBA00034078"/>
    </source>
</evidence>
<dbReference type="GO" id="GO:0016705">
    <property type="term" value="F:oxidoreductase activity, acting on paired donors, with incorporation or reduction of molecular oxygen"/>
    <property type="evidence" value="ECO:0007669"/>
    <property type="project" value="UniProtKB-ARBA"/>
</dbReference>
<evidence type="ECO:0000256" key="5">
    <source>
        <dbReference type="ARBA" id="ARBA00023004"/>
    </source>
</evidence>
<feature type="compositionally biased region" description="Low complexity" evidence="10">
    <location>
        <begin position="34"/>
        <end position="46"/>
    </location>
</feature>
<dbReference type="GO" id="GO:0004497">
    <property type="term" value="F:monooxygenase activity"/>
    <property type="evidence" value="ECO:0007669"/>
    <property type="project" value="UniProtKB-ARBA"/>
</dbReference>
<evidence type="ECO:0000256" key="10">
    <source>
        <dbReference type="SAM" id="MobiDB-lite"/>
    </source>
</evidence>
<evidence type="ECO:0000256" key="1">
    <source>
        <dbReference type="ARBA" id="ARBA00002494"/>
    </source>
</evidence>
<dbReference type="GO" id="GO:0046872">
    <property type="term" value="F:metal ion binding"/>
    <property type="evidence" value="ECO:0007669"/>
    <property type="project" value="UniProtKB-KW"/>
</dbReference>
<keyword evidence="7" id="KW-1015">Disulfide bond</keyword>
<organism evidence="12 13">
    <name type="scientific">Asanoa ferruginea</name>
    <dbReference type="NCBI Taxonomy" id="53367"/>
    <lineage>
        <taxon>Bacteria</taxon>
        <taxon>Bacillati</taxon>
        <taxon>Actinomycetota</taxon>
        <taxon>Actinomycetes</taxon>
        <taxon>Micromonosporales</taxon>
        <taxon>Micromonosporaceae</taxon>
        <taxon>Asanoa</taxon>
    </lineage>
</organism>
<dbReference type="PRINTS" id="PR00162">
    <property type="entry name" value="RIESKE"/>
</dbReference>
<sequence length="157" mass="15458">MSKEETVTSRRTLLAGVGAVGAVTVLTACGADSDAGSGATSGQTAGPADPTDEPTGDANEGGGEVLGKVADVPVGGGAIFAASQMVVTQPTEGQFHGFRAVCTHQGCPIASVDSGTINCSCHGSKFALDSGEPRNGPATRALTAREVTVKGDDIVLA</sequence>
<evidence type="ECO:0000256" key="2">
    <source>
        <dbReference type="ARBA" id="ARBA00015816"/>
    </source>
</evidence>
<evidence type="ECO:0000256" key="6">
    <source>
        <dbReference type="ARBA" id="ARBA00023014"/>
    </source>
</evidence>
<feature type="domain" description="Rieske" evidence="11">
    <location>
        <begin position="64"/>
        <end position="156"/>
    </location>
</feature>
<gene>
    <name evidence="12" type="ORF">DFJ67_8041</name>
</gene>
<evidence type="ECO:0000256" key="8">
    <source>
        <dbReference type="ARBA" id="ARBA00029586"/>
    </source>
</evidence>
<evidence type="ECO:0000259" key="11">
    <source>
        <dbReference type="PROSITE" id="PS51296"/>
    </source>
</evidence>